<comment type="caution">
    <text evidence="1">The sequence shown here is derived from an EMBL/GenBank/DDBJ whole genome shotgun (WGS) entry which is preliminary data.</text>
</comment>
<evidence type="ECO:0000313" key="2">
    <source>
        <dbReference type="Proteomes" id="UP000188929"/>
    </source>
</evidence>
<keyword evidence="2" id="KW-1185">Reference proteome</keyword>
<dbReference type="STRING" id="1834516.BL253_33785"/>
<dbReference type="RefSeq" id="WP_076821812.1">
    <property type="nucleotide sequence ID" value="NZ_MOMC01000091.1"/>
</dbReference>
<name>A0A1V2I135_9ACTN</name>
<gene>
    <name evidence="1" type="ORF">BL253_33785</name>
</gene>
<dbReference type="EMBL" id="MOMC01000091">
    <property type="protein sequence ID" value="ONH23144.1"/>
    <property type="molecule type" value="Genomic_DNA"/>
</dbReference>
<protein>
    <submittedName>
        <fullName evidence="1">Uncharacterized protein</fullName>
    </submittedName>
</protein>
<sequence>MQTTIVILLGLLLIVSLIAPRLRARSLVPLVCILLGWFWAGSGFVPTLTDVGTAIRDFFRSLPIHWS</sequence>
<evidence type="ECO:0000313" key="1">
    <source>
        <dbReference type="EMBL" id="ONH23144.1"/>
    </source>
</evidence>
<dbReference type="OrthoDB" id="3220548at2"/>
<reference evidence="2" key="1">
    <citation type="submission" date="2016-10" db="EMBL/GenBank/DDBJ databases">
        <title>Frankia sp. NRRL B-16386 Genome sequencing.</title>
        <authorList>
            <person name="Ghodhbane-Gtari F."/>
            <person name="Swanson E."/>
            <person name="Gueddou A."/>
            <person name="Hezbri K."/>
            <person name="Ktari K."/>
            <person name="Nouioui I."/>
            <person name="Morris K."/>
            <person name="Simpson S."/>
            <person name="Abebe-Akele F."/>
            <person name="Thomas K."/>
            <person name="Gtari M."/>
            <person name="Tisa L.S."/>
        </authorList>
    </citation>
    <scope>NUCLEOTIDE SEQUENCE [LARGE SCALE GENOMIC DNA]</scope>
    <source>
        <strain evidence="2">NRRL B-16386</strain>
    </source>
</reference>
<dbReference type="AlphaFoldDB" id="A0A1V2I135"/>
<dbReference type="Proteomes" id="UP000188929">
    <property type="component" value="Unassembled WGS sequence"/>
</dbReference>
<organism evidence="1 2">
    <name type="scientific">Pseudofrankia asymbiotica</name>
    <dbReference type="NCBI Taxonomy" id="1834516"/>
    <lineage>
        <taxon>Bacteria</taxon>
        <taxon>Bacillati</taxon>
        <taxon>Actinomycetota</taxon>
        <taxon>Actinomycetes</taxon>
        <taxon>Frankiales</taxon>
        <taxon>Frankiaceae</taxon>
        <taxon>Pseudofrankia</taxon>
    </lineage>
</organism>
<proteinExistence type="predicted"/>
<accession>A0A1V2I135</accession>